<sequence length="135" mass="14789">MTVVVVADLRENSLETPIESEKDLVAWFESAGADERIAQCPGRGPGTEGVEQIVGDRLSTLPKRFEQWHSASSLEVEECGFRGRPGERIEDRPESSEHTVVVTEHVVQKLEAGAAGAEFGSVQEFNCAALSTWFE</sequence>
<comment type="caution">
    <text evidence="1">The sequence shown here is derived from an EMBL/GenBank/DDBJ whole genome shotgun (WGS) entry which is preliminary data.</text>
</comment>
<gene>
    <name evidence="1" type="ORF">ACFYTF_31065</name>
</gene>
<evidence type="ECO:0000313" key="2">
    <source>
        <dbReference type="Proteomes" id="UP001601444"/>
    </source>
</evidence>
<organism evidence="1 2">
    <name type="scientific">Nocardia thailandica</name>
    <dbReference type="NCBI Taxonomy" id="257275"/>
    <lineage>
        <taxon>Bacteria</taxon>
        <taxon>Bacillati</taxon>
        <taxon>Actinomycetota</taxon>
        <taxon>Actinomycetes</taxon>
        <taxon>Mycobacteriales</taxon>
        <taxon>Nocardiaceae</taxon>
        <taxon>Nocardia</taxon>
    </lineage>
</organism>
<accession>A0ABW6PXW6</accession>
<protein>
    <submittedName>
        <fullName evidence="1">Uncharacterized protein</fullName>
    </submittedName>
</protein>
<keyword evidence="2" id="KW-1185">Reference proteome</keyword>
<name>A0ABW6PXW6_9NOCA</name>
<evidence type="ECO:0000313" key="1">
    <source>
        <dbReference type="EMBL" id="MFF0547281.1"/>
    </source>
</evidence>
<dbReference type="Proteomes" id="UP001601444">
    <property type="component" value="Unassembled WGS sequence"/>
</dbReference>
<dbReference type="RefSeq" id="WP_200360122.1">
    <property type="nucleotide sequence ID" value="NZ_JBIAMX010000038.1"/>
</dbReference>
<dbReference type="EMBL" id="JBIAMX010000038">
    <property type="protein sequence ID" value="MFF0547281.1"/>
    <property type="molecule type" value="Genomic_DNA"/>
</dbReference>
<reference evidence="1 2" key="1">
    <citation type="submission" date="2024-10" db="EMBL/GenBank/DDBJ databases">
        <title>The Natural Products Discovery Center: Release of the First 8490 Sequenced Strains for Exploring Actinobacteria Biosynthetic Diversity.</title>
        <authorList>
            <person name="Kalkreuter E."/>
            <person name="Kautsar S.A."/>
            <person name="Yang D."/>
            <person name="Bader C.D."/>
            <person name="Teijaro C.N."/>
            <person name="Fluegel L."/>
            <person name="Davis C.M."/>
            <person name="Simpson J.R."/>
            <person name="Lauterbach L."/>
            <person name="Steele A.D."/>
            <person name="Gui C."/>
            <person name="Meng S."/>
            <person name="Li G."/>
            <person name="Viehrig K."/>
            <person name="Ye F."/>
            <person name="Su P."/>
            <person name="Kiefer A.F."/>
            <person name="Nichols A."/>
            <person name="Cepeda A.J."/>
            <person name="Yan W."/>
            <person name="Fan B."/>
            <person name="Jiang Y."/>
            <person name="Adhikari A."/>
            <person name="Zheng C.-J."/>
            <person name="Schuster L."/>
            <person name="Cowan T.M."/>
            <person name="Smanski M.J."/>
            <person name="Chevrette M.G."/>
            <person name="De Carvalho L.P.S."/>
            <person name="Shen B."/>
        </authorList>
    </citation>
    <scope>NUCLEOTIDE SEQUENCE [LARGE SCALE GENOMIC DNA]</scope>
    <source>
        <strain evidence="1 2">NPDC004045</strain>
    </source>
</reference>
<proteinExistence type="predicted"/>